<dbReference type="Proteomes" id="UP001301731">
    <property type="component" value="Chromosome"/>
</dbReference>
<evidence type="ECO:0000313" key="3">
    <source>
        <dbReference type="Proteomes" id="UP001301731"/>
    </source>
</evidence>
<dbReference type="PANTHER" id="PTHR43190">
    <property type="entry name" value="N-ACETYL-D-GLUCOSAMINE KINASE"/>
    <property type="match status" value="1"/>
</dbReference>
<dbReference type="InterPro" id="IPR043129">
    <property type="entry name" value="ATPase_NBD"/>
</dbReference>
<sequence>MDSAVNEWVVGVDSGGSGLRIACAEAAGGRVAATESTREPVRTGPGGMDAGHLLAQVLPPVEAFLARSGGRVTAVAVGAAGMATLGDELRAELPRALARALGVRRLALAADAVTAYAGALGQRPGAVVAGGTGLIALGTDLSGWRRADGWGHLLGDCGSGAWIGRVGLEAAMRAYDGRRHGSAALLARAEERFGPAAGLPGALYPRTDRPAVLASFAPEVARCATEGDRVASRLLRHAAAHIAEAAAAACPAAGDERAGEVEVALTGGLFRLGEPLLVPLEEELTAQLPHARRVAAAGDPLSGAVTLAGALATGTLRLPEDPHLLYVPDH</sequence>
<name>A0ABZ0M2B2_9ACTN</name>
<keyword evidence="3" id="KW-1185">Reference proteome</keyword>
<evidence type="ECO:0000259" key="1">
    <source>
        <dbReference type="Pfam" id="PF01869"/>
    </source>
</evidence>
<dbReference type="InterPro" id="IPR002731">
    <property type="entry name" value="ATPase_BadF"/>
</dbReference>
<feature type="domain" description="ATPase BadF/BadG/BcrA/BcrD type" evidence="1">
    <location>
        <begin position="10"/>
        <end position="284"/>
    </location>
</feature>
<dbReference type="PANTHER" id="PTHR43190:SF3">
    <property type="entry name" value="N-ACETYL-D-GLUCOSAMINE KINASE"/>
    <property type="match status" value="1"/>
</dbReference>
<evidence type="ECO:0000313" key="2">
    <source>
        <dbReference type="EMBL" id="WOX25897.1"/>
    </source>
</evidence>
<protein>
    <submittedName>
        <fullName evidence="2">BadF/BadG/BcrA/BcrD ATPase family protein</fullName>
    </submittedName>
</protein>
<dbReference type="Gene3D" id="3.30.420.40">
    <property type="match status" value="2"/>
</dbReference>
<reference evidence="2 3" key="1">
    <citation type="submission" date="2023-10" db="EMBL/GenBank/DDBJ databases">
        <title>The genome sequence of Streptomyces sp. HUAS YS2.</title>
        <authorList>
            <person name="Mo P."/>
        </authorList>
    </citation>
    <scope>NUCLEOTIDE SEQUENCE [LARGE SCALE GENOMIC DNA]</scope>
    <source>
        <strain evidence="2 3">HUAS YS2</strain>
    </source>
</reference>
<organism evidence="2 3">
    <name type="scientific">Streptomyces solicathayae</name>
    <dbReference type="NCBI Taxonomy" id="3081768"/>
    <lineage>
        <taxon>Bacteria</taxon>
        <taxon>Bacillati</taxon>
        <taxon>Actinomycetota</taxon>
        <taxon>Actinomycetes</taxon>
        <taxon>Kitasatosporales</taxon>
        <taxon>Streptomycetaceae</taxon>
        <taxon>Streptomyces</taxon>
    </lineage>
</organism>
<dbReference type="InterPro" id="IPR052519">
    <property type="entry name" value="Euk-type_GlcNAc_Kinase"/>
</dbReference>
<dbReference type="Pfam" id="PF01869">
    <property type="entry name" value="BcrAD_BadFG"/>
    <property type="match status" value="1"/>
</dbReference>
<proteinExistence type="predicted"/>
<accession>A0ABZ0M2B2</accession>
<dbReference type="SUPFAM" id="SSF53067">
    <property type="entry name" value="Actin-like ATPase domain"/>
    <property type="match status" value="2"/>
</dbReference>
<gene>
    <name evidence="2" type="ORF">R2D22_32760</name>
</gene>
<dbReference type="EMBL" id="CP137573">
    <property type="protein sequence ID" value="WOX25897.1"/>
    <property type="molecule type" value="Genomic_DNA"/>
</dbReference>
<dbReference type="RefSeq" id="WP_318108695.1">
    <property type="nucleotide sequence ID" value="NZ_CP137573.1"/>
</dbReference>